<accession>A0A6H9WPU5</accession>
<evidence type="ECO:0000313" key="2">
    <source>
        <dbReference type="EMBL" id="KAB1648121.1"/>
    </source>
</evidence>
<evidence type="ECO:0000259" key="1">
    <source>
        <dbReference type="Pfam" id="PF12697"/>
    </source>
</evidence>
<dbReference type="OrthoDB" id="7185741at2"/>
<dbReference type="Proteomes" id="UP000431744">
    <property type="component" value="Unassembled WGS sequence"/>
</dbReference>
<keyword evidence="3" id="KW-1185">Reference proteome</keyword>
<dbReference type="Pfam" id="PF12697">
    <property type="entry name" value="Abhydrolase_6"/>
    <property type="match status" value="1"/>
</dbReference>
<dbReference type="RefSeq" id="WP_158029316.1">
    <property type="nucleotide sequence ID" value="NZ_BMHG01000001.1"/>
</dbReference>
<keyword evidence="2" id="KW-0378">Hydrolase</keyword>
<sequence>MLQSSRFVTLDAGRRLRVFDAGPYHSGRSSGGSPLVVLESGLGAGGRSWASVFHRLAPGARVLAYDRAGYGASDPVPSSSRAATPRGLEQLRDDLLAVIRDAVLGDDAATGTGPIILVGHSWGGVIVRAVAAARIAAGERVDGLVLVDPSDEHAEFYFAAGARRIDLLQARLMAPLARAGLLRPLVAGSLLRLPRKLRRETAADSATLAAARAISAETSAFLGDLKALRTSPLELGNVPVRIVSGIRADYGVASIRAQLREAHRRSAAAFLDGELIDAPASAHGVPFTDAQLVADTIMRLARASRER</sequence>
<dbReference type="Gene3D" id="3.40.50.1820">
    <property type="entry name" value="alpha/beta hydrolase"/>
    <property type="match status" value="1"/>
</dbReference>
<proteinExistence type="predicted"/>
<dbReference type="InterPro" id="IPR000073">
    <property type="entry name" value="AB_hydrolase_1"/>
</dbReference>
<dbReference type="InterPro" id="IPR050266">
    <property type="entry name" value="AB_hydrolase_sf"/>
</dbReference>
<feature type="domain" description="AB hydrolase-1" evidence="1">
    <location>
        <begin position="36"/>
        <end position="295"/>
    </location>
</feature>
<dbReference type="InterPro" id="IPR029058">
    <property type="entry name" value="AB_hydrolase_fold"/>
</dbReference>
<dbReference type="PANTHER" id="PTHR43798:SF5">
    <property type="entry name" value="MONOACYLGLYCEROL LIPASE ABHD6"/>
    <property type="match status" value="1"/>
</dbReference>
<organism evidence="2 3">
    <name type="scientific">Pseudoclavibacter endophyticus</name>
    <dbReference type="NCBI Taxonomy" id="1778590"/>
    <lineage>
        <taxon>Bacteria</taxon>
        <taxon>Bacillati</taxon>
        <taxon>Actinomycetota</taxon>
        <taxon>Actinomycetes</taxon>
        <taxon>Micrococcales</taxon>
        <taxon>Microbacteriaceae</taxon>
        <taxon>Pseudoclavibacter</taxon>
    </lineage>
</organism>
<dbReference type="AlphaFoldDB" id="A0A6H9WPU5"/>
<reference evidence="2 3" key="1">
    <citation type="submission" date="2019-09" db="EMBL/GenBank/DDBJ databases">
        <title>Phylogeny of genus Pseudoclavibacter and closely related genus.</title>
        <authorList>
            <person name="Li Y."/>
        </authorList>
    </citation>
    <scope>NUCLEOTIDE SEQUENCE [LARGE SCALE GENOMIC DNA]</scope>
    <source>
        <strain evidence="2 3">EGI 60007</strain>
    </source>
</reference>
<dbReference type="EMBL" id="WBJY01000002">
    <property type="protein sequence ID" value="KAB1648121.1"/>
    <property type="molecule type" value="Genomic_DNA"/>
</dbReference>
<dbReference type="GO" id="GO:0016020">
    <property type="term" value="C:membrane"/>
    <property type="evidence" value="ECO:0007669"/>
    <property type="project" value="TreeGrafter"/>
</dbReference>
<name>A0A6H9WPU5_9MICO</name>
<gene>
    <name evidence="2" type="ORF">F8O04_10385</name>
</gene>
<protein>
    <submittedName>
        <fullName evidence="2">Alpha/beta hydrolase</fullName>
    </submittedName>
</protein>
<evidence type="ECO:0000313" key="3">
    <source>
        <dbReference type="Proteomes" id="UP000431744"/>
    </source>
</evidence>
<dbReference type="GO" id="GO:0046464">
    <property type="term" value="P:acylglycerol catabolic process"/>
    <property type="evidence" value="ECO:0007669"/>
    <property type="project" value="TreeGrafter"/>
</dbReference>
<dbReference type="PANTHER" id="PTHR43798">
    <property type="entry name" value="MONOACYLGLYCEROL LIPASE"/>
    <property type="match status" value="1"/>
</dbReference>
<dbReference type="GO" id="GO:0047372">
    <property type="term" value="F:monoacylglycerol lipase activity"/>
    <property type="evidence" value="ECO:0007669"/>
    <property type="project" value="TreeGrafter"/>
</dbReference>
<dbReference type="SUPFAM" id="SSF53474">
    <property type="entry name" value="alpha/beta-Hydrolases"/>
    <property type="match status" value="1"/>
</dbReference>
<comment type="caution">
    <text evidence="2">The sequence shown here is derived from an EMBL/GenBank/DDBJ whole genome shotgun (WGS) entry which is preliminary data.</text>
</comment>